<reference evidence="1 2" key="1">
    <citation type="submission" date="2021-11" db="EMBL/GenBank/DDBJ databases">
        <title>Black yeast isolated from Biological Soil Crust.</title>
        <authorList>
            <person name="Kurbessoian T."/>
        </authorList>
    </citation>
    <scope>NUCLEOTIDE SEQUENCE [LARGE SCALE GENOMIC DNA]</scope>
    <source>
        <strain evidence="1 2">CCFEE 5522</strain>
    </source>
</reference>
<organism evidence="1 2">
    <name type="scientific">Oleoguttula mirabilis</name>
    <dbReference type="NCBI Taxonomy" id="1507867"/>
    <lineage>
        <taxon>Eukaryota</taxon>
        <taxon>Fungi</taxon>
        <taxon>Dikarya</taxon>
        <taxon>Ascomycota</taxon>
        <taxon>Pezizomycotina</taxon>
        <taxon>Dothideomycetes</taxon>
        <taxon>Dothideomycetidae</taxon>
        <taxon>Mycosphaerellales</taxon>
        <taxon>Teratosphaeriaceae</taxon>
        <taxon>Oleoguttula</taxon>
    </lineage>
</organism>
<keyword evidence="2" id="KW-1185">Reference proteome</keyword>
<dbReference type="EMBL" id="JAVFHQ010000016">
    <property type="protein sequence ID" value="KAK4546206.1"/>
    <property type="molecule type" value="Genomic_DNA"/>
</dbReference>
<comment type="caution">
    <text evidence="1">The sequence shown here is derived from an EMBL/GenBank/DDBJ whole genome shotgun (WGS) entry which is preliminary data.</text>
</comment>
<evidence type="ECO:0000313" key="1">
    <source>
        <dbReference type="EMBL" id="KAK4546206.1"/>
    </source>
</evidence>
<dbReference type="InterPro" id="IPR038883">
    <property type="entry name" value="AN11006-like"/>
</dbReference>
<accession>A0AAV9JMI8</accession>
<gene>
    <name evidence="1" type="ORF">LTR36_002343</name>
</gene>
<sequence>MLSMTGHDEAPARAQDASRPTSRLLNIAPELRNLIYSYVLPTDGQEFRFMYGQHAAIPALLHVNRQLRGEVLGLYYGNTTFELIVHHRCVRILLTWLKSQDSHTRTSLLSNPHVNIRVIIDPLHKDYEKLRPRLGHGGAIEPECKWHFSAESYKQERAPVSAMMQAERARQRFEAKEGERAQLKREGEIAAYFPAKEGEQLRYDMLIKVYVGVMTAARAR</sequence>
<name>A0AAV9JMI8_9PEZI</name>
<dbReference type="AlphaFoldDB" id="A0AAV9JMI8"/>
<dbReference type="PANTHER" id="PTHR42085:SF1">
    <property type="entry name" value="F-BOX DOMAIN-CONTAINING PROTEIN"/>
    <property type="match status" value="1"/>
</dbReference>
<proteinExistence type="predicted"/>
<evidence type="ECO:0000313" key="2">
    <source>
        <dbReference type="Proteomes" id="UP001324427"/>
    </source>
</evidence>
<protein>
    <submittedName>
        <fullName evidence="1">Uncharacterized protein</fullName>
    </submittedName>
</protein>
<dbReference type="Proteomes" id="UP001324427">
    <property type="component" value="Unassembled WGS sequence"/>
</dbReference>
<dbReference type="PANTHER" id="PTHR42085">
    <property type="entry name" value="F-BOX DOMAIN-CONTAINING PROTEIN"/>
    <property type="match status" value="1"/>
</dbReference>